<dbReference type="InterPro" id="IPR050476">
    <property type="entry name" value="Insect_CytP450_Detox"/>
</dbReference>
<organism evidence="8 9">
    <name type="scientific">Rotaria sordida</name>
    <dbReference type="NCBI Taxonomy" id="392033"/>
    <lineage>
        <taxon>Eukaryota</taxon>
        <taxon>Metazoa</taxon>
        <taxon>Spiralia</taxon>
        <taxon>Gnathifera</taxon>
        <taxon>Rotifera</taxon>
        <taxon>Eurotatoria</taxon>
        <taxon>Bdelloidea</taxon>
        <taxon>Philodinida</taxon>
        <taxon>Philodinidae</taxon>
        <taxon>Rotaria</taxon>
    </lineage>
</organism>
<dbReference type="GO" id="GO:0005506">
    <property type="term" value="F:iron ion binding"/>
    <property type="evidence" value="ECO:0007669"/>
    <property type="project" value="InterPro"/>
</dbReference>
<comment type="similarity">
    <text evidence="2">Belongs to the cytochrome P450 family.</text>
</comment>
<evidence type="ECO:0000256" key="5">
    <source>
        <dbReference type="ARBA" id="ARBA00023002"/>
    </source>
</evidence>
<evidence type="ECO:0000256" key="6">
    <source>
        <dbReference type="ARBA" id="ARBA00023004"/>
    </source>
</evidence>
<dbReference type="GO" id="GO:0020037">
    <property type="term" value="F:heme binding"/>
    <property type="evidence" value="ECO:0007669"/>
    <property type="project" value="InterPro"/>
</dbReference>
<comment type="cofactor">
    <cofactor evidence="1">
        <name>heme</name>
        <dbReference type="ChEBI" id="CHEBI:30413"/>
    </cofactor>
</comment>
<protein>
    <recommendedName>
        <fullName evidence="10">Cytochrome P450</fullName>
    </recommendedName>
</protein>
<evidence type="ECO:0000256" key="4">
    <source>
        <dbReference type="ARBA" id="ARBA00022723"/>
    </source>
</evidence>
<accession>A0A815KKP7</accession>
<evidence type="ECO:0000256" key="1">
    <source>
        <dbReference type="ARBA" id="ARBA00001971"/>
    </source>
</evidence>
<dbReference type="InterPro" id="IPR001128">
    <property type="entry name" value="Cyt_P450"/>
</dbReference>
<comment type="caution">
    <text evidence="8">The sequence shown here is derived from an EMBL/GenBank/DDBJ whole genome shotgun (WGS) entry which is preliminary data.</text>
</comment>
<dbReference type="GO" id="GO:0016705">
    <property type="term" value="F:oxidoreductase activity, acting on paired donors, with incorporation or reduction of molecular oxygen"/>
    <property type="evidence" value="ECO:0007669"/>
    <property type="project" value="InterPro"/>
</dbReference>
<evidence type="ECO:0000256" key="3">
    <source>
        <dbReference type="ARBA" id="ARBA00022617"/>
    </source>
</evidence>
<gene>
    <name evidence="8" type="ORF">SEV965_LOCUS31236</name>
</gene>
<dbReference type="PANTHER" id="PTHR24292:SF54">
    <property type="entry name" value="CYP9F3-RELATED"/>
    <property type="match status" value="1"/>
</dbReference>
<dbReference type="PANTHER" id="PTHR24292">
    <property type="entry name" value="CYTOCHROME P450"/>
    <property type="match status" value="1"/>
</dbReference>
<dbReference type="GO" id="GO:0004497">
    <property type="term" value="F:monooxygenase activity"/>
    <property type="evidence" value="ECO:0007669"/>
    <property type="project" value="UniProtKB-KW"/>
</dbReference>
<keyword evidence="3" id="KW-0349">Heme</keyword>
<evidence type="ECO:0000313" key="8">
    <source>
        <dbReference type="EMBL" id="CAF1396936.1"/>
    </source>
</evidence>
<dbReference type="AlphaFoldDB" id="A0A815KKP7"/>
<keyword evidence="6" id="KW-0408">Iron</keyword>
<dbReference type="Proteomes" id="UP000663889">
    <property type="component" value="Unassembled WGS sequence"/>
</dbReference>
<evidence type="ECO:0000313" key="9">
    <source>
        <dbReference type="Proteomes" id="UP000663889"/>
    </source>
</evidence>
<keyword evidence="5" id="KW-0560">Oxidoreductase</keyword>
<name>A0A815KKP7_9BILA</name>
<dbReference type="Pfam" id="PF00067">
    <property type="entry name" value="p450"/>
    <property type="match status" value="1"/>
</dbReference>
<proteinExistence type="inferred from homology"/>
<dbReference type="InterPro" id="IPR036396">
    <property type="entry name" value="Cyt_P450_sf"/>
</dbReference>
<sequence length="288" mass="32393">MKVGITESSNDDSYLKQRFLGGLEFAAQTMRLSFPTSSIFALETQEQLSSSANEIELNLIGNTQLIPVGTSQRQIFTECFEQDLASAIGIHPNAVLRLTMDVICRCAFGIDTDLQNNPNNIYFKKVEELLADNLNTRWLSRLGELTPHVANFINKIFFSTKIARVLINKYLLPLISMKQLYEPPNIWLFSRLHPIIEQREQTPTSQVDLLQLMLQVMTSETINDEVQNNDKANYRLTRKEIIVNILVFMAAGYETTSTALAYATFASKDTVVQGINIEKGDGSTVTVS</sequence>
<reference evidence="8" key="1">
    <citation type="submission" date="2021-02" db="EMBL/GenBank/DDBJ databases">
        <authorList>
            <person name="Nowell W R."/>
        </authorList>
    </citation>
    <scope>NUCLEOTIDE SEQUENCE</scope>
</reference>
<evidence type="ECO:0000256" key="2">
    <source>
        <dbReference type="ARBA" id="ARBA00010617"/>
    </source>
</evidence>
<keyword evidence="4" id="KW-0479">Metal-binding</keyword>
<dbReference type="EMBL" id="CAJNOU010003556">
    <property type="protein sequence ID" value="CAF1396936.1"/>
    <property type="molecule type" value="Genomic_DNA"/>
</dbReference>
<keyword evidence="7" id="KW-0503">Monooxygenase</keyword>
<evidence type="ECO:0008006" key="10">
    <source>
        <dbReference type="Google" id="ProtNLM"/>
    </source>
</evidence>
<dbReference type="SUPFAM" id="SSF48264">
    <property type="entry name" value="Cytochrome P450"/>
    <property type="match status" value="1"/>
</dbReference>
<evidence type="ECO:0000256" key="7">
    <source>
        <dbReference type="ARBA" id="ARBA00023033"/>
    </source>
</evidence>
<dbReference type="Gene3D" id="1.10.630.10">
    <property type="entry name" value="Cytochrome P450"/>
    <property type="match status" value="1"/>
</dbReference>